<dbReference type="Pfam" id="PF00895">
    <property type="entry name" value="ATP-synt_8"/>
    <property type="match status" value="1"/>
</dbReference>
<dbReference type="InterPro" id="IPR050635">
    <property type="entry name" value="ATPase_protein_8"/>
</dbReference>
<comment type="function">
    <text evidence="12">Subunit 8, of the mitochondrial membrane ATP synthase complex (F(1)F(0) ATP synthase or Complex V) that produces ATP from ADP in the presence of a proton gradient across the membrane which is generated by electron transport complexes of the respiratory chain. ATP synthase complex consist of a soluble F(1) head domain - the catalytic core - and a membrane F(1) domain - the membrane proton channel. These two domains are linked by a central stalk rotating inside the F(1) region and a stationary peripheral stalk. During catalysis, ATP synthesis in the catalytic domain of F(1) is coupled via a rotary mechanism of the central stalk subunits to proton translocation. In vivo, can only synthesize ATP although its ATP hydrolase activity can be activated artificially in vitro. Part of the complex F(0) domain.</text>
</comment>
<keyword evidence="3 14" id="KW-0813">Transport</keyword>
<dbReference type="GO" id="GO:0045259">
    <property type="term" value="C:proton-transporting ATP synthase complex"/>
    <property type="evidence" value="ECO:0007669"/>
    <property type="project" value="UniProtKB-KW"/>
</dbReference>
<evidence type="ECO:0000256" key="5">
    <source>
        <dbReference type="ARBA" id="ARBA00022692"/>
    </source>
</evidence>
<keyword evidence="6 14" id="KW-0375">Hydrogen ion transport</keyword>
<evidence type="ECO:0000256" key="1">
    <source>
        <dbReference type="ARBA" id="ARBA00004304"/>
    </source>
</evidence>
<comment type="subunit">
    <text evidence="13">Component of the ATP synthase complex composed at least of ATP5F1A/subunit alpha, ATP5F1B/subunit beta, ATP5MC1/subunit c (homooctomer), MT-ATP6/subunit a, MT-ATP8/subunit 8, ATP5ME/subunit e, ATP5MF/subunit f, ATP5MG/subunit g, ATP5MK/subunit k, ATP5MJ/subunit j, ATP5F1C/subunit gamma, ATP5F1D/subunit delta, ATP5F1E/subunit epsilon, ATP5PF/subunit F6, ATP5PB/subunit b, ATP5PD/subunit d, ATP5PO/subunit OSCP. ATP synthase complex consists of a soluble F(1) head domain (subunits alpha(3) and beta(3)) - the catalytic core - and a membrane F(0) domain - the membrane proton channel (subunits c, a, 8, e, f, g, k and j). These two domains are linked by a central stalk (subunits gamma, delta, and epsilon) rotating inside the F1 region and a stationary peripheral stalk (subunits F6, b, d, and OSCP).</text>
</comment>
<keyword evidence="5 14" id="KW-0812">Transmembrane</keyword>
<proteinExistence type="inferred from homology"/>
<evidence type="ECO:0000256" key="11">
    <source>
        <dbReference type="ARBA" id="ARBA00023310"/>
    </source>
</evidence>
<evidence type="ECO:0000313" key="17">
    <source>
        <dbReference type="EMBL" id="BAB70096.1"/>
    </source>
</evidence>
<comment type="similarity">
    <text evidence="2 14">Belongs to the ATPase protein 8 family.</text>
</comment>
<dbReference type="GO" id="GO:0015078">
    <property type="term" value="F:proton transmembrane transporter activity"/>
    <property type="evidence" value="ECO:0007669"/>
    <property type="project" value="InterPro"/>
</dbReference>
<dbReference type="PANTHER" id="PTHR39937">
    <property type="entry name" value="ATP SYNTHASE PROTEIN 8"/>
    <property type="match status" value="1"/>
</dbReference>
<dbReference type="PANTHER" id="PTHR39937:SF1">
    <property type="entry name" value="ATP SYNTHASE PROTEIN 8"/>
    <property type="match status" value="1"/>
</dbReference>
<evidence type="ECO:0000256" key="8">
    <source>
        <dbReference type="ARBA" id="ARBA00023065"/>
    </source>
</evidence>
<dbReference type="GO" id="GO:0015986">
    <property type="term" value="P:proton motive force-driven ATP synthesis"/>
    <property type="evidence" value="ECO:0007669"/>
    <property type="project" value="InterPro"/>
</dbReference>
<evidence type="ECO:0000256" key="4">
    <source>
        <dbReference type="ARBA" id="ARBA00022547"/>
    </source>
</evidence>
<dbReference type="GO" id="GO:0031966">
    <property type="term" value="C:mitochondrial membrane"/>
    <property type="evidence" value="ECO:0007669"/>
    <property type="project" value="UniProtKB-SubCell"/>
</dbReference>
<sequence>MPQLDPAPWFYILAYSWLVFLTILPAKTTTHIFPNNPAPEDPKKPTTQPWAWPWH</sequence>
<keyword evidence="7 16" id="KW-1133">Transmembrane helix</keyword>
<evidence type="ECO:0000256" key="13">
    <source>
        <dbReference type="ARBA" id="ARBA00064647"/>
    </source>
</evidence>
<dbReference type="AlphaFoldDB" id="Q94T76"/>
<gene>
    <name evidence="17" type="primary">ATPase 8</name>
</gene>
<feature type="region of interest" description="Disordered" evidence="15">
    <location>
        <begin position="33"/>
        <end position="55"/>
    </location>
</feature>
<evidence type="ECO:0000256" key="6">
    <source>
        <dbReference type="ARBA" id="ARBA00022781"/>
    </source>
</evidence>
<keyword evidence="11" id="KW-0066">ATP synthesis</keyword>
<evidence type="ECO:0000256" key="3">
    <source>
        <dbReference type="ARBA" id="ARBA00022448"/>
    </source>
</evidence>
<reference evidence="17" key="1">
    <citation type="journal article" date="2001" name="Mol. Biol. Evol.">
        <title>Mitogenomic exploration of higher teleostean phylogenies: a case study for moderate-scale evolutionary genomics with 38 newly determined complete mitochondrial DNA sequences.</title>
        <authorList>
            <person name="Miya M."/>
            <person name="Kawaguchi A."/>
            <person name="Nishida M."/>
        </authorList>
    </citation>
    <scope>NUCLEOTIDE SEQUENCE</scope>
</reference>
<evidence type="ECO:0000256" key="10">
    <source>
        <dbReference type="ARBA" id="ARBA00023136"/>
    </source>
</evidence>
<keyword evidence="10 16" id="KW-0472">Membrane</keyword>
<evidence type="ECO:0000256" key="15">
    <source>
        <dbReference type="SAM" id="MobiDB-lite"/>
    </source>
</evidence>
<accession>Q94T76</accession>
<dbReference type="EMBL" id="AP002924">
    <property type="protein sequence ID" value="BAB70096.1"/>
    <property type="molecule type" value="Genomic_DNA"/>
</dbReference>
<organism evidence="17">
    <name type="scientific">Lampris guttatus</name>
    <name type="common">Opah</name>
    <name type="synonym">Zeus guttatus</name>
    <dbReference type="NCBI Taxonomy" id="81370"/>
    <lineage>
        <taxon>Eukaryota</taxon>
        <taxon>Metazoa</taxon>
        <taxon>Chordata</taxon>
        <taxon>Craniata</taxon>
        <taxon>Vertebrata</taxon>
        <taxon>Euteleostomi</taxon>
        <taxon>Actinopterygii</taxon>
        <taxon>Neopterygii</taxon>
        <taxon>Teleostei</taxon>
        <taxon>Neoteleostei</taxon>
        <taxon>Acanthomorphata</taxon>
        <taxon>Lampriformes</taxon>
        <taxon>Lampridae</taxon>
        <taxon>Lampris</taxon>
    </lineage>
</organism>
<comment type="subcellular location">
    <subcellularLocation>
        <location evidence="1 14">Mitochondrion membrane</location>
        <topology evidence="1 14">Single-pass membrane protein</topology>
    </subcellularLocation>
</comment>
<evidence type="ECO:0000256" key="12">
    <source>
        <dbReference type="ARBA" id="ARBA00053067"/>
    </source>
</evidence>
<evidence type="ECO:0000256" key="14">
    <source>
        <dbReference type="RuleBase" id="RU003661"/>
    </source>
</evidence>
<evidence type="ECO:0000256" key="16">
    <source>
        <dbReference type="SAM" id="Phobius"/>
    </source>
</evidence>
<keyword evidence="8 14" id="KW-0406">Ion transport</keyword>
<dbReference type="InterPro" id="IPR001421">
    <property type="entry name" value="ATP8_metazoa"/>
</dbReference>
<protein>
    <recommendedName>
        <fullName evidence="14">ATP synthase complex subunit 8</fullName>
    </recommendedName>
</protein>
<evidence type="ECO:0000256" key="9">
    <source>
        <dbReference type="ARBA" id="ARBA00023128"/>
    </source>
</evidence>
<geneLocation type="mitochondrion" evidence="17"/>
<keyword evidence="4 14" id="KW-0138">CF(0)</keyword>
<evidence type="ECO:0000256" key="2">
    <source>
        <dbReference type="ARBA" id="ARBA00008892"/>
    </source>
</evidence>
<name>Q94T76_LAMGT</name>
<keyword evidence="9 14" id="KW-0496">Mitochondrion</keyword>
<evidence type="ECO:0000256" key="7">
    <source>
        <dbReference type="ARBA" id="ARBA00022989"/>
    </source>
</evidence>
<feature type="transmembrane region" description="Helical" evidence="16">
    <location>
        <begin position="6"/>
        <end position="24"/>
    </location>
</feature>